<protein>
    <submittedName>
        <fullName evidence="3">Uncharacterized protein</fullName>
    </submittedName>
</protein>
<organism evidence="3 4">
    <name type="scientific">Solihabitans fulvus</name>
    <dbReference type="NCBI Taxonomy" id="1892852"/>
    <lineage>
        <taxon>Bacteria</taxon>
        <taxon>Bacillati</taxon>
        <taxon>Actinomycetota</taxon>
        <taxon>Actinomycetes</taxon>
        <taxon>Pseudonocardiales</taxon>
        <taxon>Pseudonocardiaceae</taxon>
        <taxon>Solihabitans</taxon>
    </lineage>
</organism>
<keyword evidence="2" id="KW-0472">Membrane</keyword>
<feature type="compositionally biased region" description="Basic and acidic residues" evidence="1">
    <location>
        <begin position="249"/>
        <end position="260"/>
    </location>
</feature>
<feature type="transmembrane region" description="Helical" evidence="2">
    <location>
        <begin position="60"/>
        <end position="78"/>
    </location>
</feature>
<dbReference type="RefSeq" id="WP_149848432.1">
    <property type="nucleotide sequence ID" value="NZ_VUOB01000010.1"/>
</dbReference>
<name>A0A5B2XL90_9PSEU</name>
<dbReference type="AlphaFoldDB" id="A0A5B2XL90"/>
<feature type="compositionally biased region" description="Basic residues" evidence="1">
    <location>
        <begin position="230"/>
        <end position="247"/>
    </location>
</feature>
<keyword evidence="4" id="KW-1185">Reference proteome</keyword>
<evidence type="ECO:0000256" key="2">
    <source>
        <dbReference type="SAM" id="Phobius"/>
    </source>
</evidence>
<reference evidence="3 4" key="2">
    <citation type="submission" date="2019-09" db="EMBL/GenBank/DDBJ databases">
        <authorList>
            <person name="Jin C."/>
        </authorList>
    </citation>
    <scope>NUCLEOTIDE SEQUENCE [LARGE SCALE GENOMIC DNA]</scope>
    <source>
        <strain evidence="3 4">AN110305</strain>
    </source>
</reference>
<proteinExistence type="predicted"/>
<feature type="transmembrane region" description="Helical" evidence="2">
    <location>
        <begin position="162"/>
        <end position="182"/>
    </location>
</feature>
<reference evidence="3 4" key="1">
    <citation type="submission" date="2019-09" db="EMBL/GenBank/DDBJ databases">
        <title>Goodfellowia gen. nov., a new genus of the Pseudonocardineae related to Actinoalloteichus, containing Goodfellowia coeruleoviolacea gen. nov., comb. nov. gen. nov., comb. nov.</title>
        <authorList>
            <person name="Labeda D."/>
        </authorList>
    </citation>
    <scope>NUCLEOTIDE SEQUENCE [LARGE SCALE GENOMIC DNA]</scope>
    <source>
        <strain evidence="3 4">AN110305</strain>
    </source>
</reference>
<keyword evidence="2" id="KW-0812">Transmembrane</keyword>
<dbReference type="Proteomes" id="UP000323454">
    <property type="component" value="Unassembled WGS sequence"/>
</dbReference>
<feature type="transmembrane region" description="Helical" evidence="2">
    <location>
        <begin position="136"/>
        <end position="155"/>
    </location>
</feature>
<evidence type="ECO:0000256" key="1">
    <source>
        <dbReference type="SAM" id="MobiDB-lite"/>
    </source>
</evidence>
<dbReference type="EMBL" id="VUOB01000010">
    <property type="protein sequence ID" value="KAA2264628.1"/>
    <property type="molecule type" value="Genomic_DNA"/>
</dbReference>
<feature type="region of interest" description="Disordered" evidence="1">
    <location>
        <begin position="216"/>
        <end position="266"/>
    </location>
</feature>
<evidence type="ECO:0000313" key="4">
    <source>
        <dbReference type="Proteomes" id="UP000323454"/>
    </source>
</evidence>
<comment type="caution">
    <text evidence="3">The sequence shown here is derived from an EMBL/GenBank/DDBJ whole genome shotgun (WGS) entry which is preliminary data.</text>
</comment>
<gene>
    <name evidence="3" type="ORF">F0L68_05885</name>
</gene>
<feature type="transmembrane region" description="Helical" evidence="2">
    <location>
        <begin position="188"/>
        <end position="209"/>
    </location>
</feature>
<accession>A0A5B2XL90</accession>
<keyword evidence="2" id="KW-1133">Transmembrane helix</keyword>
<feature type="transmembrane region" description="Helical" evidence="2">
    <location>
        <begin position="14"/>
        <end position="40"/>
    </location>
</feature>
<evidence type="ECO:0000313" key="3">
    <source>
        <dbReference type="EMBL" id="KAA2264628.1"/>
    </source>
</evidence>
<sequence length="266" mass="28127">MNRRGRRPTSPQDLSFLGCLGVFAGIIGLIVFIAVSASFLIGLRGSSSSAPVLNKDVLPLWISGPITAAAVVGVLWWVQRYGRANEEELGDSTGPRKGHYASRLPLWVRGLGLVPILFLLPMLMTGGPPRSSSRFQHSYTIPEVVVAALGVVVSVPPIMALFAGRGIVLAGTIAGWLGWSATTLAGQYGWGAAIAAGDLVFAGVAIWLIQRARRKATPPDAAPRAPRPYTPKRRSGKGRRSKGHSGKGHSGEGRDAERRTTPPPSG</sequence>
<feature type="transmembrane region" description="Helical" evidence="2">
    <location>
        <begin position="106"/>
        <end position="124"/>
    </location>
</feature>